<dbReference type="InterPro" id="IPR018712">
    <property type="entry name" value="Tle1-like_cat"/>
</dbReference>
<protein>
    <recommendedName>
        <fullName evidence="1">T6SS Phospholipase effector Tle1-like catalytic domain-containing protein</fullName>
    </recommendedName>
</protein>
<comment type="caution">
    <text evidence="2">The sequence shown here is derived from an EMBL/GenBank/DDBJ whole genome shotgun (WGS) entry which is preliminary data.</text>
</comment>
<gene>
    <name evidence="2" type="ORF">EV702DRAFT_1056797</name>
</gene>
<dbReference type="Pfam" id="PF09994">
    <property type="entry name" value="T6SS_Tle1-like_cat"/>
    <property type="match status" value="1"/>
</dbReference>
<feature type="domain" description="T6SS Phospholipase effector Tle1-like catalytic" evidence="1">
    <location>
        <begin position="30"/>
        <end position="310"/>
    </location>
</feature>
<reference evidence="2" key="1">
    <citation type="journal article" date="2020" name="New Phytol.">
        <title>Comparative genomics reveals dynamic genome evolution in host specialist ectomycorrhizal fungi.</title>
        <authorList>
            <person name="Lofgren L.A."/>
            <person name="Nguyen N.H."/>
            <person name="Vilgalys R."/>
            <person name="Ruytinx J."/>
            <person name="Liao H.L."/>
            <person name="Branco S."/>
            <person name="Kuo A."/>
            <person name="LaButti K."/>
            <person name="Lipzen A."/>
            <person name="Andreopoulos W."/>
            <person name="Pangilinan J."/>
            <person name="Riley R."/>
            <person name="Hundley H."/>
            <person name="Na H."/>
            <person name="Barry K."/>
            <person name="Grigoriev I.V."/>
            <person name="Stajich J.E."/>
            <person name="Kennedy P.G."/>
        </authorList>
    </citation>
    <scope>NUCLEOTIDE SEQUENCE</scope>
    <source>
        <strain evidence="2">DOB743</strain>
    </source>
</reference>
<accession>A0A9P7A8F7</accession>
<organism evidence="2 3">
    <name type="scientific">Suillus placidus</name>
    <dbReference type="NCBI Taxonomy" id="48579"/>
    <lineage>
        <taxon>Eukaryota</taxon>
        <taxon>Fungi</taxon>
        <taxon>Dikarya</taxon>
        <taxon>Basidiomycota</taxon>
        <taxon>Agaricomycotina</taxon>
        <taxon>Agaricomycetes</taxon>
        <taxon>Agaricomycetidae</taxon>
        <taxon>Boletales</taxon>
        <taxon>Suillineae</taxon>
        <taxon>Suillaceae</taxon>
        <taxon>Suillus</taxon>
    </lineage>
</organism>
<keyword evidence="3" id="KW-1185">Reference proteome</keyword>
<dbReference type="PANTHER" id="PTHR33840">
    <property type="match status" value="1"/>
</dbReference>
<name>A0A9P7A8F7_9AGAM</name>
<dbReference type="OrthoDB" id="3057168at2759"/>
<evidence type="ECO:0000313" key="3">
    <source>
        <dbReference type="Proteomes" id="UP000714275"/>
    </source>
</evidence>
<evidence type="ECO:0000259" key="1">
    <source>
        <dbReference type="Pfam" id="PF09994"/>
    </source>
</evidence>
<dbReference type="EMBL" id="JABBWD010000001">
    <property type="protein sequence ID" value="KAG1784003.1"/>
    <property type="molecule type" value="Genomic_DNA"/>
</dbReference>
<dbReference type="AlphaFoldDB" id="A0A9P7A8F7"/>
<dbReference type="PANTHER" id="PTHR33840:SF1">
    <property type="entry name" value="TLE1 PHOSPHOLIPASE DOMAIN-CONTAINING PROTEIN"/>
    <property type="match status" value="1"/>
</dbReference>
<dbReference type="SUPFAM" id="SSF53474">
    <property type="entry name" value="alpha/beta-Hydrolases"/>
    <property type="match status" value="1"/>
</dbReference>
<dbReference type="Proteomes" id="UP000714275">
    <property type="component" value="Unassembled WGS sequence"/>
</dbReference>
<proteinExistence type="predicted"/>
<evidence type="ECO:0000313" key="2">
    <source>
        <dbReference type="EMBL" id="KAG1784003.1"/>
    </source>
</evidence>
<dbReference type="InterPro" id="IPR029058">
    <property type="entry name" value="AB_hydrolase_fold"/>
</dbReference>
<sequence length="476" mass="52842">MIPASRVKLDLAQLPRASTEPFQAGAKFKKRIIVCCDGTWQDGIIVKECWKQTNILKLSRGLEHVDERSGVPIPQVVYYQCGVGTAQNCYSQYVDGATGGSLGEKIQEAYAFISQNYHPGDEIFLFGFSRGAYTVRMVAMLIGAIGVLDRTDMDNFADIFVAYQKLGKETDPRQIEKLEALLSQWTSPDSRGKRRANSDNNSFSIKCVGVFDTVGSVGLPEELTHKSPSTKSMFGFPNNALGEHIERAYHALAINETRLDFDCCKFAQTDGGRRKGQILKQCWFSGEHSDIGGGWQEHDLSDITLAWMVANIGDMLSIDIAYISSLSDPVAPWGEQHPHDPRTGIFILSEENVRKLPTVTDDITHETIHPSVLRQKQPISFDPTLLCKLLPLEEELRNKWPYIGGKHDKHQVNGAVHTQSVTSVYSLSFGSARQADSVGTQSGCDILEAQVTTSQTTDGQRHTTSWFASLRHMLAR</sequence>